<keyword evidence="11" id="KW-1185">Reference proteome</keyword>
<evidence type="ECO:0000256" key="7">
    <source>
        <dbReference type="SAM" id="Phobius"/>
    </source>
</evidence>
<feature type="transmembrane region" description="Helical" evidence="7">
    <location>
        <begin position="555"/>
        <end position="578"/>
    </location>
</feature>
<evidence type="ECO:0000256" key="1">
    <source>
        <dbReference type="ARBA" id="ARBA00004141"/>
    </source>
</evidence>
<dbReference type="SUPFAM" id="SSF52540">
    <property type="entry name" value="P-loop containing nucleoside triphosphate hydrolases"/>
    <property type="match status" value="1"/>
</dbReference>
<evidence type="ECO:0000256" key="2">
    <source>
        <dbReference type="ARBA" id="ARBA00022692"/>
    </source>
</evidence>
<evidence type="ECO:0000259" key="8">
    <source>
        <dbReference type="PROSITE" id="PS50893"/>
    </source>
</evidence>
<protein>
    <recommendedName>
        <fullName evidence="12">ABC transporter G family member 20</fullName>
    </recommendedName>
</protein>
<dbReference type="EMBL" id="CAXLJM020000007">
    <property type="protein sequence ID" value="CAL8072602.1"/>
    <property type="molecule type" value="Genomic_DNA"/>
</dbReference>
<keyword evidence="4" id="KW-0067">ATP-binding</keyword>
<dbReference type="Pfam" id="PF00005">
    <property type="entry name" value="ABC_tran"/>
    <property type="match status" value="1"/>
</dbReference>
<keyword evidence="5 7" id="KW-1133">Transmembrane helix</keyword>
<evidence type="ECO:0000256" key="6">
    <source>
        <dbReference type="ARBA" id="ARBA00023136"/>
    </source>
</evidence>
<dbReference type="InterPro" id="IPR017871">
    <property type="entry name" value="ABC_transporter-like_CS"/>
</dbReference>
<dbReference type="PANTHER" id="PTHR43038:SF3">
    <property type="entry name" value="ABC TRANSPORTER G FAMILY MEMBER 20 ISOFORM X1"/>
    <property type="match status" value="1"/>
</dbReference>
<dbReference type="InterPro" id="IPR003439">
    <property type="entry name" value="ABC_transporter-like_ATP-bd"/>
</dbReference>
<dbReference type="InterPro" id="IPR047817">
    <property type="entry name" value="ABC2_TM_bact-type"/>
</dbReference>
<keyword evidence="2 7" id="KW-0812">Transmembrane</keyword>
<dbReference type="InterPro" id="IPR003593">
    <property type="entry name" value="AAA+_ATPase"/>
</dbReference>
<feature type="transmembrane region" description="Helical" evidence="7">
    <location>
        <begin position="634"/>
        <end position="655"/>
    </location>
</feature>
<dbReference type="InterPro" id="IPR027417">
    <property type="entry name" value="P-loop_NTPase"/>
</dbReference>
<evidence type="ECO:0008006" key="12">
    <source>
        <dbReference type="Google" id="ProtNLM"/>
    </source>
</evidence>
<reference evidence="10 11" key="1">
    <citation type="submission" date="2024-08" db="EMBL/GenBank/DDBJ databases">
        <authorList>
            <person name="Cucini C."/>
            <person name="Frati F."/>
        </authorList>
    </citation>
    <scope>NUCLEOTIDE SEQUENCE [LARGE SCALE GENOMIC DNA]</scope>
</reference>
<dbReference type="SMART" id="SM00382">
    <property type="entry name" value="AAA"/>
    <property type="match status" value="1"/>
</dbReference>
<dbReference type="InterPro" id="IPR013525">
    <property type="entry name" value="ABC2_TM"/>
</dbReference>
<feature type="transmembrane region" description="Helical" evidence="7">
    <location>
        <begin position="361"/>
        <end position="385"/>
    </location>
</feature>
<evidence type="ECO:0000313" key="11">
    <source>
        <dbReference type="Proteomes" id="UP001642540"/>
    </source>
</evidence>
<keyword evidence="3" id="KW-0547">Nucleotide-binding</keyword>
<comment type="caution">
    <text evidence="10">The sequence shown here is derived from an EMBL/GenBank/DDBJ whole genome shotgun (WGS) entry which is preliminary data.</text>
</comment>
<feature type="transmembrane region" description="Helical" evidence="7">
    <location>
        <begin position="724"/>
        <end position="745"/>
    </location>
</feature>
<feature type="domain" description="ABC transporter" evidence="8">
    <location>
        <begin position="67"/>
        <end position="293"/>
    </location>
</feature>
<evidence type="ECO:0000256" key="4">
    <source>
        <dbReference type="ARBA" id="ARBA00022840"/>
    </source>
</evidence>
<evidence type="ECO:0000256" key="5">
    <source>
        <dbReference type="ARBA" id="ARBA00022989"/>
    </source>
</evidence>
<gene>
    <name evidence="10" type="ORF">ODALV1_LOCUS2244</name>
</gene>
<dbReference type="PANTHER" id="PTHR43038">
    <property type="entry name" value="ATP-BINDING CASSETTE, SUB-FAMILY H, MEMBER 1"/>
    <property type="match status" value="1"/>
</dbReference>
<evidence type="ECO:0000313" key="10">
    <source>
        <dbReference type="EMBL" id="CAL8072602.1"/>
    </source>
</evidence>
<feature type="transmembrane region" description="Helical" evidence="7">
    <location>
        <begin position="599"/>
        <end position="628"/>
    </location>
</feature>
<proteinExistence type="predicted"/>
<dbReference type="PROSITE" id="PS50893">
    <property type="entry name" value="ABC_TRANSPORTER_2"/>
    <property type="match status" value="1"/>
</dbReference>
<evidence type="ECO:0000256" key="3">
    <source>
        <dbReference type="ARBA" id="ARBA00022741"/>
    </source>
</evidence>
<dbReference type="PROSITE" id="PS00211">
    <property type="entry name" value="ABC_TRANSPORTER_1"/>
    <property type="match status" value="1"/>
</dbReference>
<keyword evidence="6 7" id="KW-0472">Membrane</keyword>
<feature type="domain" description="ABC transmembrane type-2" evidence="9">
    <location>
        <begin position="521"/>
        <end position="749"/>
    </location>
</feature>
<dbReference type="Gene3D" id="3.40.50.300">
    <property type="entry name" value="P-loop containing nucleotide triphosphate hydrolases"/>
    <property type="match status" value="1"/>
</dbReference>
<accession>A0ABP1PTB5</accession>
<comment type="subcellular location">
    <subcellularLocation>
        <location evidence="1">Membrane</location>
        <topology evidence="1">Multi-pass membrane protein</topology>
    </subcellularLocation>
</comment>
<name>A0ABP1PTB5_9HEXA</name>
<dbReference type="Pfam" id="PF12698">
    <property type="entry name" value="ABC2_membrane_3"/>
    <property type="match status" value="1"/>
</dbReference>
<sequence length="751" mass="83718">MAELRRISFPNGSHSVEARNGEEEGYNYHHQPKSYQVNSYKKSSYELEVMKKNGEKKHANDNGAPAVVIRNASKHFTKGVPVLDNFNMTVQRGAIYSLLGSSGCGKTTTLACIVGVRKLNEGNIWVFGAKPGVKGKHVGFMPQETSLYGDFSIAETLSYFGTLCGMDRDSAAKGTAFLTELLRLPPSSRRVGTLSGGQRRRVSFAVALIHDPELLILDEPTVGVDPLLRESIWNHLVRLSKERGTTVLITTHYIDEAKDSNAVGVMRDGRLLVEQDPALLLHRFNTTSLETVVLHLCRKEAAIVGENSNSKTTSTGLKRLLSDAESPPDDSKFTPPVDDEDTNVHITDSVARIKSLVYKNIVVLFRNLLLFIFTLIIPSFIIWVMCIAFKDDPKNLDFGIVNLEVTNASLCLNRDNVPGECDVENLSCKYLENIPADVIDMIHYKSEDEAIAAVHAGSVWGYILFPEGYSSYFYERAATGANVDEEVLNKSEIVVKMDQTSKNIVNRIKKSFHDGFEDYAKNILRDCGFDERQAEFTLNYHEPVFGTDDTKFIDFVAPSITVIWLYFFPIIAASIRYINEKKQGTFERSLVAGTKTWEVLFAYGMAEGFVLVLQSLLAYFVLTVLIGIEVLGSIPLVLFMFLLCGFGGVSMGFFIGSLCNEEIEAALLAMALFFPNVFVSGVLWPLEGMPIVLQYIAYFLPCTLTGEAMRSIFARGWTLSHPNVWPGFAALFGWISFYFVLTVLIQKFKTK</sequence>
<dbReference type="Proteomes" id="UP001642540">
    <property type="component" value="Unassembled WGS sequence"/>
</dbReference>
<feature type="transmembrane region" description="Helical" evidence="7">
    <location>
        <begin position="667"/>
        <end position="686"/>
    </location>
</feature>
<evidence type="ECO:0000259" key="9">
    <source>
        <dbReference type="PROSITE" id="PS51012"/>
    </source>
</evidence>
<dbReference type="PROSITE" id="PS51012">
    <property type="entry name" value="ABC_TM2"/>
    <property type="match status" value="1"/>
</dbReference>
<organism evidence="10 11">
    <name type="scientific">Orchesella dallaii</name>
    <dbReference type="NCBI Taxonomy" id="48710"/>
    <lineage>
        <taxon>Eukaryota</taxon>
        <taxon>Metazoa</taxon>
        <taxon>Ecdysozoa</taxon>
        <taxon>Arthropoda</taxon>
        <taxon>Hexapoda</taxon>
        <taxon>Collembola</taxon>
        <taxon>Entomobryomorpha</taxon>
        <taxon>Entomobryoidea</taxon>
        <taxon>Orchesellidae</taxon>
        <taxon>Orchesellinae</taxon>
        <taxon>Orchesella</taxon>
    </lineage>
</organism>
<dbReference type="CDD" id="cd03230">
    <property type="entry name" value="ABC_DR_subfamily_A"/>
    <property type="match status" value="1"/>
</dbReference>